<keyword evidence="2" id="KW-1185">Reference proteome</keyword>
<dbReference type="InterPro" id="IPR050267">
    <property type="entry name" value="Anti-sigma-factor_SerPK"/>
</dbReference>
<name>A0A1D7VGH6_9ACTN</name>
<dbReference type="PANTHER" id="PTHR35526:SF3">
    <property type="entry name" value="ANTI-SIGMA-F FACTOR RSBW"/>
    <property type="match status" value="1"/>
</dbReference>
<dbReference type="Proteomes" id="UP000094094">
    <property type="component" value="Chromosome"/>
</dbReference>
<evidence type="ECO:0008006" key="3">
    <source>
        <dbReference type="Google" id="ProtNLM"/>
    </source>
</evidence>
<dbReference type="OrthoDB" id="4200339at2"/>
<dbReference type="Gene3D" id="3.30.565.10">
    <property type="entry name" value="Histidine kinase-like ATPase, C-terminal domain"/>
    <property type="match status" value="1"/>
</dbReference>
<dbReference type="InterPro" id="IPR036890">
    <property type="entry name" value="HATPase_C_sf"/>
</dbReference>
<sequence length="158" mass="16784">MHPQTASVARKPICVAAGARPFLLAAPSRATTPKAARDFVRAVLRRTQLAPLLDTAVLLTSEAVTSSHLRTPRSAEILLRILTAGHGVRISVHDEAPLRLPAQLLPSAAGGPYTAVAGEPETDYGLLLTGHLADDWGTTSFAGLPRSTSLWFELHAPR</sequence>
<reference evidence="1 2" key="1">
    <citation type="submission" date="2016-09" db="EMBL/GenBank/DDBJ databases">
        <title>Complete genome sequencing of Streptomyces lydicus 103 and metabolic pathways analysis of antibiotic biosynthesis.</title>
        <authorList>
            <person name="Jia N."/>
            <person name="Ding M.-Z."/>
            <person name="Gao F."/>
            <person name="Yuan Y.-J."/>
        </authorList>
    </citation>
    <scope>NUCLEOTIDE SEQUENCE [LARGE SCALE GENOMIC DNA]</scope>
    <source>
        <strain evidence="1 2">103</strain>
    </source>
</reference>
<organism evidence="1 2">
    <name type="scientific">Streptomyces lydicus</name>
    <dbReference type="NCBI Taxonomy" id="47763"/>
    <lineage>
        <taxon>Bacteria</taxon>
        <taxon>Bacillati</taxon>
        <taxon>Actinomycetota</taxon>
        <taxon>Actinomycetes</taxon>
        <taxon>Kitasatosporales</taxon>
        <taxon>Streptomycetaceae</taxon>
        <taxon>Streptomyces</taxon>
    </lineage>
</organism>
<gene>
    <name evidence="1" type="ORF">SL103_06070</name>
</gene>
<dbReference type="PANTHER" id="PTHR35526">
    <property type="entry name" value="ANTI-SIGMA-F FACTOR RSBW-RELATED"/>
    <property type="match status" value="1"/>
</dbReference>
<dbReference type="RefSeq" id="WP_069567731.1">
    <property type="nucleotide sequence ID" value="NZ_CP017157.1"/>
</dbReference>
<protein>
    <recommendedName>
        <fullName evidence="3">ATP-binding protein</fullName>
    </recommendedName>
</protein>
<dbReference type="KEGG" id="slc:SL103_06070"/>
<evidence type="ECO:0000313" key="1">
    <source>
        <dbReference type="EMBL" id="AOP45863.1"/>
    </source>
</evidence>
<dbReference type="AlphaFoldDB" id="A0A1D7VGH6"/>
<proteinExistence type="predicted"/>
<dbReference type="EMBL" id="CP017157">
    <property type="protein sequence ID" value="AOP45863.1"/>
    <property type="molecule type" value="Genomic_DNA"/>
</dbReference>
<accession>A0A1D7VGH6</accession>
<evidence type="ECO:0000313" key="2">
    <source>
        <dbReference type="Proteomes" id="UP000094094"/>
    </source>
</evidence>